<comment type="caution">
    <text evidence="3">The sequence shown here is derived from an EMBL/GenBank/DDBJ whole genome shotgun (WGS) entry which is preliminary data.</text>
</comment>
<keyword evidence="4" id="KW-1185">Reference proteome</keyword>
<proteinExistence type="predicted"/>
<feature type="region of interest" description="Disordered" evidence="1">
    <location>
        <begin position="128"/>
        <end position="168"/>
    </location>
</feature>
<evidence type="ECO:0000313" key="4">
    <source>
        <dbReference type="Proteomes" id="UP001196413"/>
    </source>
</evidence>
<feature type="compositionally biased region" description="Low complexity" evidence="1">
    <location>
        <begin position="96"/>
        <end position="110"/>
    </location>
</feature>
<feature type="region of interest" description="Disordered" evidence="1">
    <location>
        <begin position="217"/>
        <end position="236"/>
    </location>
</feature>
<dbReference type="AlphaFoldDB" id="A0AAD5LY77"/>
<name>A0AAD5LY77_PARTN</name>
<protein>
    <submittedName>
        <fullName evidence="3">Uncharacterized protein</fullName>
    </submittedName>
</protein>
<keyword evidence="2" id="KW-0472">Membrane</keyword>
<evidence type="ECO:0000256" key="2">
    <source>
        <dbReference type="SAM" id="Phobius"/>
    </source>
</evidence>
<feature type="compositionally biased region" description="Polar residues" evidence="1">
    <location>
        <begin position="42"/>
        <end position="53"/>
    </location>
</feature>
<gene>
    <name evidence="3" type="ORF">KIN20_002260</name>
</gene>
<feature type="compositionally biased region" description="Polar residues" evidence="1">
    <location>
        <begin position="133"/>
        <end position="151"/>
    </location>
</feature>
<sequence>MSGHPRRPPPGKSFPFLRKGDGQRTKRAASSPKSRETREDQQQQSEGRIQTYSRLDGAGTDGNVAWKCTFVTGTVQTNVNGSAKEFGSPKDDDESSSSSEEISPTSSSIPRLNIDLRKQNALPLQKVAREENYSLTPPTVGSSSPMLASTPQPRPEWELPQPSQHVPPAVETSILGDITNQADETALSPENEKKSPGHRDVNIPAARVALHQAGSIDNAGPIGKSHAGTTSHPISGHDIRALRQRGGYTDVEKKLVEQLRNAIAHLDLADMEQQRKAREVCPFLCFASPLEFFVEIFSLMLTTYILFDCIYGWKRRMFNFVIVYVNSKSKRNSRRKEFSVFVDNLKERGKPSIRMVKGEIRL</sequence>
<evidence type="ECO:0000256" key="1">
    <source>
        <dbReference type="SAM" id="MobiDB-lite"/>
    </source>
</evidence>
<dbReference type="Proteomes" id="UP001196413">
    <property type="component" value="Unassembled WGS sequence"/>
</dbReference>
<accession>A0AAD5LY77</accession>
<feature type="transmembrane region" description="Helical" evidence="2">
    <location>
        <begin position="292"/>
        <end position="313"/>
    </location>
</feature>
<keyword evidence="2" id="KW-1133">Transmembrane helix</keyword>
<organism evidence="3 4">
    <name type="scientific">Parelaphostrongylus tenuis</name>
    <name type="common">Meningeal worm</name>
    <dbReference type="NCBI Taxonomy" id="148309"/>
    <lineage>
        <taxon>Eukaryota</taxon>
        <taxon>Metazoa</taxon>
        <taxon>Ecdysozoa</taxon>
        <taxon>Nematoda</taxon>
        <taxon>Chromadorea</taxon>
        <taxon>Rhabditida</taxon>
        <taxon>Rhabditina</taxon>
        <taxon>Rhabditomorpha</taxon>
        <taxon>Strongyloidea</taxon>
        <taxon>Metastrongylidae</taxon>
        <taxon>Parelaphostrongylus</taxon>
    </lineage>
</organism>
<reference evidence="3" key="1">
    <citation type="submission" date="2021-06" db="EMBL/GenBank/DDBJ databases">
        <title>Parelaphostrongylus tenuis whole genome reference sequence.</title>
        <authorList>
            <person name="Garwood T.J."/>
            <person name="Larsen P.A."/>
            <person name="Fountain-Jones N.M."/>
            <person name="Garbe J.R."/>
            <person name="Macchietto M.G."/>
            <person name="Kania S.A."/>
            <person name="Gerhold R.W."/>
            <person name="Richards J.E."/>
            <person name="Wolf T.M."/>
        </authorList>
    </citation>
    <scope>NUCLEOTIDE SEQUENCE</scope>
    <source>
        <strain evidence="3">MNPRO001-30</strain>
        <tissue evidence="3">Meninges</tissue>
    </source>
</reference>
<feature type="region of interest" description="Disordered" evidence="1">
    <location>
        <begin position="1"/>
        <end position="59"/>
    </location>
</feature>
<feature type="region of interest" description="Disordered" evidence="1">
    <location>
        <begin position="77"/>
        <end position="114"/>
    </location>
</feature>
<keyword evidence="2" id="KW-0812">Transmembrane</keyword>
<evidence type="ECO:0000313" key="3">
    <source>
        <dbReference type="EMBL" id="KAJ1347243.1"/>
    </source>
</evidence>
<dbReference type="EMBL" id="JAHQIW010000296">
    <property type="protein sequence ID" value="KAJ1347243.1"/>
    <property type="molecule type" value="Genomic_DNA"/>
</dbReference>